<keyword evidence="25" id="KW-0966">Cell projection</keyword>
<dbReference type="PANTHER" id="PTHR11830">
    <property type="entry name" value="40S RIBOSOMAL PROTEIN S3A"/>
    <property type="match status" value="1"/>
</dbReference>
<evidence type="ECO:0000256" key="29">
    <source>
        <dbReference type="ARBA" id="ARBA00046580"/>
    </source>
</evidence>
<evidence type="ECO:0000256" key="26">
    <source>
        <dbReference type="ARBA" id="ARBA00030882"/>
    </source>
</evidence>
<evidence type="ECO:0000256" key="27">
    <source>
        <dbReference type="ARBA" id="ARBA00031094"/>
    </source>
</evidence>
<organism evidence="31">
    <name type="scientific">Callorhinchus milii</name>
    <name type="common">Ghost shark</name>
    <dbReference type="NCBI Taxonomy" id="7868"/>
    <lineage>
        <taxon>Eukaryota</taxon>
        <taxon>Metazoa</taxon>
        <taxon>Chordata</taxon>
        <taxon>Craniata</taxon>
        <taxon>Vertebrata</taxon>
        <taxon>Chondrichthyes</taxon>
        <taxon>Holocephali</taxon>
        <taxon>Chimaeriformes</taxon>
        <taxon>Callorhinchidae</taxon>
        <taxon>Callorhinchus</taxon>
    </lineage>
</organism>
<evidence type="ECO:0000256" key="10">
    <source>
        <dbReference type="ARBA" id="ARBA00022475"/>
    </source>
</evidence>
<evidence type="ECO:0000256" key="20">
    <source>
        <dbReference type="ARBA" id="ARBA00022807"/>
    </source>
</evidence>
<dbReference type="EMBL" id="JW864564">
    <property type="protein sequence ID" value="AFO97081.1"/>
    <property type="molecule type" value="mRNA"/>
</dbReference>
<dbReference type="AlphaFoldDB" id="V9KGE5"/>
<dbReference type="GO" id="GO:0005874">
    <property type="term" value="C:microtubule"/>
    <property type="evidence" value="ECO:0007669"/>
    <property type="project" value="UniProtKB-KW"/>
</dbReference>
<dbReference type="EC" id="3.4.19.12" evidence="8"/>
<proteinExistence type="evidence at transcript level"/>
<comment type="subunit">
    <text evidence="29">Interacts (via CAP-Gly domain) with IKBKG/NEMO (via proline-rich C-terminal region). Interacts with TRAF2 and TRIP. Interacts with PLK1, DVL1, DVL3, MAVS, TBK1, IKKE and RIGI. Interacts (via CAP-Gly domain) with microtubules. Interacts with HDAC6 and BCL3. Interacts with MAP3K7. Identified in a complex with TRAF6 and SQSTM1. Interacts with OPTN and SQSTM1. Interacts with CEP350. Interacts with RNF31; the interaction is indirect and is mediated via SPATA2. Interacts with SPATA2 (via the PUB domain); the interaction is direct and recruits CYLD to the LUBAC complex, thereby regulating TNF-alpha-induced necroptosis.</text>
</comment>
<keyword evidence="22" id="KW-0832">Ubl conjugation</keyword>
<keyword evidence="24" id="KW-0472">Membrane</keyword>
<evidence type="ECO:0000256" key="14">
    <source>
        <dbReference type="ARBA" id="ARBA00022670"/>
    </source>
</evidence>
<dbReference type="FunFam" id="3.90.70.10:FF:000009">
    <property type="entry name" value="Putative ubiquitin carboxyl-terminal hydrolase CYLD"/>
    <property type="match status" value="1"/>
</dbReference>
<evidence type="ECO:0000256" key="19">
    <source>
        <dbReference type="ARBA" id="ARBA00022801"/>
    </source>
</evidence>
<dbReference type="InterPro" id="IPR001394">
    <property type="entry name" value="Peptidase_C19_UCH"/>
</dbReference>
<evidence type="ECO:0000256" key="3">
    <source>
        <dbReference type="ARBA" id="ARBA00004186"/>
    </source>
</evidence>
<dbReference type="GO" id="GO:0016579">
    <property type="term" value="P:protein deubiquitination"/>
    <property type="evidence" value="ECO:0007669"/>
    <property type="project" value="InterPro"/>
</dbReference>
<dbReference type="PROSITE" id="PS00972">
    <property type="entry name" value="USP_1"/>
    <property type="match status" value="1"/>
</dbReference>
<keyword evidence="18" id="KW-0833">Ubl conjugation pathway</keyword>
<keyword evidence="17" id="KW-0479">Metal-binding</keyword>
<name>V9KGE5_CALMI</name>
<evidence type="ECO:0000256" key="9">
    <source>
        <dbReference type="ARBA" id="ARBA00018699"/>
    </source>
</evidence>
<evidence type="ECO:0000256" key="15">
    <source>
        <dbReference type="ARBA" id="ARBA00022687"/>
    </source>
</evidence>
<dbReference type="SMART" id="SM01052">
    <property type="entry name" value="CAP_GLY"/>
    <property type="match status" value="1"/>
</dbReference>
<dbReference type="GO" id="GO:0006508">
    <property type="term" value="P:proteolysis"/>
    <property type="evidence" value="ECO:0007669"/>
    <property type="project" value="UniProtKB-KW"/>
</dbReference>
<evidence type="ECO:0000256" key="16">
    <source>
        <dbReference type="ARBA" id="ARBA00022701"/>
    </source>
</evidence>
<evidence type="ECO:0000256" key="4">
    <source>
        <dbReference type="ARBA" id="ARBA00004300"/>
    </source>
</evidence>
<dbReference type="Pfam" id="PF01302">
    <property type="entry name" value="CAP_GLY"/>
    <property type="match status" value="1"/>
</dbReference>
<evidence type="ECO:0000256" key="21">
    <source>
        <dbReference type="ARBA" id="ARBA00022833"/>
    </source>
</evidence>
<keyword evidence="11" id="KW-0963">Cytoplasm</keyword>
<dbReference type="Gene3D" id="2.30.30.190">
    <property type="entry name" value="CAP Gly-rich-like domain"/>
    <property type="match status" value="1"/>
</dbReference>
<dbReference type="Pfam" id="PF00443">
    <property type="entry name" value="UCH"/>
    <property type="match status" value="1"/>
</dbReference>
<evidence type="ECO:0000256" key="12">
    <source>
        <dbReference type="ARBA" id="ARBA00022553"/>
    </source>
</evidence>
<evidence type="ECO:0000256" key="13">
    <source>
        <dbReference type="ARBA" id="ARBA00022588"/>
    </source>
</evidence>
<keyword evidence="16" id="KW-0493">Microtubule</keyword>
<comment type="similarity">
    <text evidence="7">Belongs to the peptidase C19 family.</text>
</comment>
<keyword evidence="23" id="KW-0391">Immunity</keyword>
<evidence type="ECO:0000256" key="6">
    <source>
        <dbReference type="ARBA" id="ARBA00004556"/>
    </source>
</evidence>
<keyword evidence="21" id="KW-0862">Zinc</keyword>
<sequence>MNEALVPNCSMGGTGKDGQYFVVLKEFLADKKKIPKGSVVRKIKEHYVVLDLNKPLMNLSHEKAKYLKEISKDDAEMLFEISEPFQRYELFQNEKLFKSIARIKIHDIVQLKPPKGPLMGIVKNVKGSEKSHELLTGLLFEVEILPEDRKTRQKGKVINVDAGDILIAHNADEGESESMNENYTKLHCDGKSGPFLTENEELDLEVGSMVQVKWLNGATVYGVIRWIGVPKGLKCDFAGIEMDYGLNEGTDGTLHKERYFSCDQFKAIFVELTNCKPDARFLTRTPTKKPTTPQHVPPEARIFGEEMTINEDVPPVREDEALRLMKGRMKGIQGHYNSCYLDATIFSLFTFTPVLDSILHMPLKQEHEVNIQRTLREGIINPLRKTGVVNSDKVMKLRMLLGNHTFTSDEKDPEEFISVLLHEILAIDPLLKIRSDQKVQESNCYQIILEKDEELKVPSVQLLLERSFISCGLKFEEIPSCLLIQMPRFGKEFKMFPKIRPSLELDITDLLSNTLRHCFICGGLAEYECDQCLLDPIFKQGLIKQYCNICNMQVHSHIKRKEHQIRKFPSPNNFSVKPPFPRHKMELFAVLCIETSHYVSFVKYGPGKRSWVFFDSMADRIDNENIPEITDCPQVGDYLMIPEDELLHTDLKQLDGLAKRLFCDAYMCMYQSPKMCLYN</sequence>
<keyword evidence="13" id="KW-0399">Innate immunity</keyword>
<evidence type="ECO:0000256" key="17">
    <source>
        <dbReference type="ARBA" id="ARBA00022723"/>
    </source>
</evidence>
<keyword evidence="20" id="KW-0788">Thiol protease</keyword>
<evidence type="ECO:0000256" key="5">
    <source>
        <dbReference type="ARBA" id="ARBA00004413"/>
    </source>
</evidence>
<evidence type="ECO:0000256" key="24">
    <source>
        <dbReference type="ARBA" id="ARBA00023136"/>
    </source>
</evidence>
<dbReference type="Gene3D" id="3.90.70.10">
    <property type="entry name" value="Cysteine proteinases"/>
    <property type="match status" value="1"/>
</dbReference>
<dbReference type="GO" id="GO:0004843">
    <property type="term" value="F:cysteine-type deubiquitinase activity"/>
    <property type="evidence" value="ECO:0007669"/>
    <property type="project" value="UniProtKB-EC"/>
</dbReference>
<dbReference type="InterPro" id="IPR000938">
    <property type="entry name" value="CAP-Gly_domain"/>
</dbReference>
<dbReference type="InterPro" id="IPR036859">
    <property type="entry name" value="CAP-Gly_dom_sf"/>
</dbReference>
<keyword evidence="19 31" id="KW-0378">Hydrolase</keyword>
<dbReference type="SUPFAM" id="SSF74924">
    <property type="entry name" value="Cap-Gly domain"/>
    <property type="match status" value="1"/>
</dbReference>
<dbReference type="GO" id="GO:0048471">
    <property type="term" value="C:perinuclear region of cytoplasm"/>
    <property type="evidence" value="ECO:0007669"/>
    <property type="project" value="UniProtKB-SubCell"/>
</dbReference>
<evidence type="ECO:0000256" key="23">
    <source>
        <dbReference type="ARBA" id="ARBA00022859"/>
    </source>
</evidence>
<keyword evidence="14" id="KW-0645">Protease</keyword>
<dbReference type="PROSITE" id="PS50235">
    <property type="entry name" value="USP_3"/>
    <property type="match status" value="1"/>
</dbReference>
<dbReference type="SUPFAM" id="SSF54001">
    <property type="entry name" value="Cysteine proteinases"/>
    <property type="match status" value="1"/>
</dbReference>
<comment type="catalytic activity">
    <reaction evidence="1">
        <text>Thiol-dependent hydrolysis of ester, thioester, amide, peptide and isopeptide bonds formed by the C-terminal Gly of ubiquitin (a 76-residue protein attached to proteins as an intracellular targeting signal).</text>
        <dbReference type="EC" id="3.4.19.12"/>
    </reaction>
</comment>
<evidence type="ECO:0000256" key="11">
    <source>
        <dbReference type="ARBA" id="ARBA00022490"/>
    </source>
</evidence>
<reference evidence="31" key="1">
    <citation type="journal article" date="2014" name="Nature">
        <title>Elephant shark genome provides unique insights into gnathostome evolution.</title>
        <authorList>
            <consortium name="International Elephant Shark Genome Sequencing Consortium"/>
            <person name="Venkatesh B."/>
            <person name="Lee A.P."/>
            <person name="Ravi V."/>
            <person name="Maurya A.K."/>
            <person name="Lian M.M."/>
            <person name="Swann J.B."/>
            <person name="Ohta Y."/>
            <person name="Flajnik M.F."/>
            <person name="Sutoh Y."/>
            <person name="Kasahara M."/>
            <person name="Hoon S."/>
            <person name="Gangu V."/>
            <person name="Roy S.W."/>
            <person name="Irimia M."/>
            <person name="Korzh V."/>
            <person name="Kondrychyn I."/>
            <person name="Lim Z.W."/>
            <person name="Tay B.H."/>
            <person name="Tohari S."/>
            <person name="Kong K.W."/>
            <person name="Ho S."/>
            <person name="Lorente-Galdos B."/>
            <person name="Quilez J."/>
            <person name="Marques-Bonet T."/>
            <person name="Raney B.J."/>
            <person name="Ingham P.W."/>
            <person name="Tay A."/>
            <person name="Hillier L.W."/>
            <person name="Minx P."/>
            <person name="Boehm T."/>
            <person name="Wilson R.K."/>
            <person name="Brenner S."/>
            <person name="Warren W.C."/>
        </authorList>
    </citation>
    <scope>NUCLEOTIDE SEQUENCE</scope>
    <source>
        <tissue evidence="31">Ovary</tissue>
    </source>
</reference>
<dbReference type="InterPro" id="IPR038765">
    <property type="entry name" value="Papain-like_cys_pep_sf"/>
</dbReference>
<dbReference type="GO" id="GO:0045087">
    <property type="term" value="P:innate immune response"/>
    <property type="evidence" value="ECO:0007669"/>
    <property type="project" value="UniProtKB-KW"/>
</dbReference>
<keyword evidence="12" id="KW-0597">Phosphoprotein</keyword>
<keyword evidence="15" id="KW-0879">Wnt signaling pathway</keyword>
<evidence type="ECO:0000313" key="31">
    <source>
        <dbReference type="EMBL" id="AFO97081.1"/>
    </source>
</evidence>
<dbReference type="GO" id="GO:0005819">
    <property type="term" value="C:spindle"/>
    <property type="evidence" value="ECO:0007669"/>
    <property type="project" value="UniProtKB-SubCell"/>
</dbReference>
<dbReference type="GO" id="GO:0005813">
    <property type="term" value="C:centrosome"/>
    <property type="evidence" value="ECO:0007669"/>
    <property type="project" value="UniProtKB-SubCell"/>
</dbReference>
<dbReference type="InterPro" id="IPR028889">
    <property type="entry name" value="USP"/>
</dbReference>
<dbReference type="GO" id="GO:0005886">
    <property type="term" value="C:plasma membrane"/>
    <property type="evidence" value="ECO:0007669"/>
    <property type="project" value="UniProtKB-SubCell"/>
</dbReference>
<evidence type="ECO:0000259" key="30">
    <source>
        <dbReference type="PROSITE" id="PS50235"/>
    </source>
</evidence>
<keyword evidence="10" id="KW-1003">Cell membrane</keyword>
<evidence type="ECO:0000256" key="2">
    <source>
        <dbReference type="ARBA" id="ARBA00004120"/>
    </source>
</evidence>
<evidence type="ECO:0000256" key="28">
    <source>
        <dbReference type="ARBA" id="ARBA00032487"/>
    </source>
</evidence>
<dbReference type="GO" id="GO:0046872">
    <property type="term" value="F:metal ion binding"/>
    <property type="evidence" value="ECO:0007669"/>
    <property type="project" value="UniProtKB-KW"/>
</dbReference>
<evidence type="ECO:0000256" key="22">
    <source>
        <dbReference type="ARBA" id="ARBA00022843"/>
    </source>
</evidence>
<evidence type="ECO:0000256" key="7">
    <source>
        <dbReference type="ARBA" id="ARBA00009085"/>
    </source>
</evidence>
<evidence type="ECO:0000256" key="25">
    <source>
        <dbReference type="ARBA" id="ARBA00023273"/>
    </source>
</evidence>
<dbReference type="GO" id="GO:0016055">
    <property type="term" value="P:Wnt signaling pathway"/>
    <property type="evidence" value="ECO:0007669"/>
    <property type="project" value="UniProtKB-KW"/>
</dbReference>
<feature type="domain" description="USP" evidence="30">
    <location>
        <begin position="330"/>
        <end position="673"/>
    </location>
</feature>
<comment type="subcellular location">
    <subcellularLocation>
        <location evidence="5">Cell membrane</location>
        <topology evidence="5">Peripheral membrane protein</topology>
        <orientation evidence="5">Cytoplasmic side</orientation>
    </subcellularLocation>
    <subcellularLocation>
        <location evidence="2">Cytoplasm</location>
        <location evidence="2">Cytoskeleton</location>
        <location evidence="2">Cilium basal body</location>
    </subcellularLocation>
    <subcellularLocation>
        <location evidence="4">Cytoplasm</location>
        <location evidence="4">Cytoskeleton</location>
        <location evidence="4">Microtubule organizing center</location>
        <location evidence="4">Centrosome</location>
    </subcellularLocation>
    <subcellularLocation>
        <location evidence="3">Cytoplasm</location>
        <location evidence="3">Cytoskeleton</location>
        <location evidence="3">Spindle</location>
    </subcellularLocation>
    <subcellularLocation>
        <location evidence="6">Cytoplasm</location>
        <location evidence="6">Perinuclear region</location>
    </subcellularLocation>
</comment>
<evidence type="ECO:0000256" key="8">
    <source>
        <dbReference type="ARBA" id="ARBA00012759"/>
    </source>
</evidence>
<evidence type="ECO:0000256" key="18">
    <source>
        <dbReference type="ARBA" id="ARBA00022786"/>
    </source>
</evidence>
<dbReference type="InterPro" id="IPR018200">
    <property type="entry name" value="USP_CS"/>
</dbReference>
<protein>
    <recommendedName>
        <fullName evidence="9">Ubiquitin carboxyl-terminal hydrolase CYLD</fullName>
        <ecNumber evidence="8">3.4.19.12</ecNumber>
    </recommendedName>
    <alternativeName>
        <fullName evidence="26">Deubiquitinating enzyme CYLD</fullName>
    </alternativeName>
    <alternativeName>
        <fullName evidence="27">Ubiquitin thioesterase CYLD</fullName>
    </alternativeName>
    <alternativeName>
        <fullName evidence="28">Ubiquitin-specific-processing protease CYLD</fullName>
    </alternativeName>
</protein>
<accession>V9KGE5</accession>
<evidence type="ECO:0000256" key="1">
    <source>
        <dbReference type="ARBA" id="ARBA00000707"/>
    </source>
</evidence>